<comment type="caution">
    <text evidence="7">The sequence shown here is derived from an EMBL/GenBank/DDBJ whole genome shotgun (WGS) entry which is preliminary data.</text>
</comment>
<dbReference type="GO" id="GO:0016740">
    <property type="term" value="F:transferase activity"/>
    <property type="evidence" value="ECO:0007669"/>
    <property type="project" value="UniProtKB-KW"/>
</dbReference>
<dbReference type="PATRIC" id="fig|1121439.3.peg.687"/>
<dbReference type="EMBL" id="ATHI01000005">
    <property type="protein sequence ID" value="EPR34936.1"/>
    <property type="molecule type" value="Genomic_DNA"/>
</dbReference>
<keyword evidence="7" id="KW-0808">Transferase</keyword>
<evidence type="ECO:0000313" key="7">
    <source>
        <dbReference type="EMBL" id="EPR34936.1"/>
    </source>
</evidence>
<feature type="transmembrane region" description="Helical" evidence="6">
    <location>
        <begin position="230"/>
        <end position="247"/>
    </location>
</feature>
<dbReference type="GO" id="GO:0005886">
    <property type="term" value="C:plasma membrane"/>
    <property type="evidence" value="ECO:0007669"/>
    <property type="project" value="UniProtKB-SubCell"/>
</dbReference>
<feature type="transmembrane region" description="Helical" evidence="6">
    <location>
        <begin position="198"/>
        <end position="224"/>
    </location>
</feature>
<feature type="transmembrane region" description="Helical" evidence="6">
    <location>
        <begin position="254"/>
        <end position="270"/>
    </location>
</feature>
<sequence>MRAILVVLLKLGLAGGCLAYALWGVDFALLGQAIMGYSPVRFAVVCVIMLLLLVFPGVRLRFLCGRRLGVWSGSKASALALGLNNVFPAKLGEIAKTVYVSRKCGFSTAKGLGLIFWERFFDVNMVLCLAILSVGVSRDGLLIWPGLAFIVAAWLCIAGLTAWPDLARAALRLVPVERMRLFAWDFLGQLRERVGAVFFVKLGLATVFVWGSYFLVCLLCLVWVAGLELGLFEVLVTFVVAALGMAVPSTPGGIGVYEAAVVFALGLFGVDKESALAAGLVMHMAQFIPVTLAGTLVLAASDLRLGQLRKSEV</sequence>
<evidence type="ECO:0000256" key="5">
    <source>
        <dbReference type="ARBA" id="ARBA00023136"/>
    </source>
</evidence>
<dbReference type="PANTHER" id="PTHR39087">
    <property type="entry name" value="UPF0104 MEMBRANE PROTEIN MJ1595"/>
    <property type="match status" value="1"/>
</dbReference>
<dbReference type="RefSeq" id="WP_020886185.1">
    <property type="nucleotide sequence ID" value="NZ_ATHI01000005.1"/>
</dbReference>
<evidence type="ECO:0000313" key="8">
    <source>
        <dbReference type="Proteomes" id="UP000014975"/>
    </source>
</evidence>
<dbReference type="OrthoDB" id="9786506at2"/>
<dbReference type="InterPro" id="IPR022791">
    <property type="entry name" value="L-PG_synthase/AglD"/>
</dbReference>
<evidence type="ECO:0000256" key="4">
    <source>
        <dbReference type="ARBA" id="ARBA00022989"/>
    </source>
</evidence>
<keyword evidence="2" id="KW-1003">Cell membrane</keyword>
<evidence type="ECO:0000256" key="3">
    <source>
        <dbReference type="ARBA" id="ARBA00022692"/>
    </source>
</evidence>
<dbReference type="Proteomes" id="UP000014975">
    <property type="component" value="Unassembled WGS sequence"/>
</dbReference>
<dbReference type="eggNOG" id="COG0392">
    <property type="taxonomic scope" value="Bacteria"/>
</dbReference>
<organism evidence="7 8">
    <name type="scientific">Alkalidesulfovibrio alkalitolerans DSM 16529</name>
    <dbReference type="NCBI Taxonomy" id="1121439"/>
    <lineage>
        <taxon>Bacteria</taxon>
        <taxon>Pseudomonadati</taxon>
        <taxon>Thermodesulfobacteriota</taxon>
        <taxon>Desulfovibrionia</taxon>
        <taxon>Desulfovibrionales</taxon>
        <taxon>Desulfovibrionaceae</taxon>
        <taxon>Alkalidesulfovibrio</taxon>
    </lineage>
</organism>
<protein>
    <submittedName>
        <fullName evidence="7">Lysylphosphatidylglycerol synthetase/glycosyltransferase AglD</fullName>
    </submittedName>
</protein>
<gene>
    <name evidence="7" type="ORF">dsat_2299</name>
</gene>
<keyword evidence="5 6" id="KW-0472">Membrane</keyword>
<reference evidence="7 8" key="1">
    <citation type="journal article" date="2013" name="Genome Announc.">
        <title>Draft genome sequences for three mercury-methylating, sulfate-reducing bacteria.</title>
        <authorList>
            <person name="Brown S.D."/>
            <person name="Hurt R.A.Jr."/>
            <person name="Gilmour C.C."/>
            <person name="Elias D.A."/>
        </authorList>
    </citation>
    <scope>NUCLEOTIDE SEQUENCE [LARGE SCALE GENOMIC DNA]</scope>
    <source>
        <strain evidence="7 8">DSM 16529</strain>
    </source>
</reference>
<feature type="transmembrane region" description="Helical" evidence="6">
    <location>
        <begin position="35"/>
        <end position="58"/>
    </location>
</feature>
<feature type="transmembrane region" description="Helical" evidence="6">
    <location>
        <begin position="276"/>
        <end position="300"/>
    </location>
</feature>
<name>S7TE17_9BACT</name>
<accession>S7TE17</accession>
<dbReference type="AlphaFoldDB" id="S7TE17"/>
<evidence type="ECO:0000256" key="6">
    <source>
        <dbReference type="SAM" id="Phobius"/>
    </source>
</evidence>
<keyword evidence="8" id="KW-1185">Reference proteome</keyword>
<keyword evidence="3 6" id="KW-0812">Transmembrane</keyword>
<evidence type="ECO:0000256" key="1">
    <source>
        <dbReference type="ARBA" id="ARBA00004651"/>
    </source>
</evidence>
<dbReference type="PANTHER" id="PTHR39087:SF2">
    <property type="entry name" value="UPF0104 MEMBRANE PROTEIN MJ1595"/>
    <property type="match status" value="1"/>
</dbReference>
<keyword evidence="4 6" id="KW-1133">Transmembrane helix</keyword>
<evidence type="ECO:0000256" key="2">
    <source>
        <dbReference type="ARBA" id="ARBA00022475"/>
    </source>
</evidence>
<proteinExistence type="predicted"/>
<dbReference type="Pfam" id="PF03706">
    <property type="entry name" value="LPG_synthase_TM"/>
    <property type="match status" value="1"/>
</dbReference>
<comment type="subcellular location">
    <subcellularLocation>
        <location evidence="1">Cell membrane</location>
        <topology evidence="1">Multi-pass membrane protein</topology>
    </subcellularLocation>
</comment>
<dbReference type="STRING" id="1121439.dsat_2299"/>
<feature type="transmembrane region" description="Helical" evidence="6">
    <location>
        <begin position="142"/>
        <end position="163"/>
    </location>
</feature>